<dbReference type="RefSeq" id="WP_207183934.1">
    <property type="nucleotide sequence ID" value="NZ_AP024147.1"/>
</dbReference>
<dbReference type="Gene3D" id="2.160.20.10">
    <property type="entry name" value="Single-stranded right-handed beta-helix, Pectin lyase-like"/>
    <property type="match status" value="1"/>
</dbReference>
<protein>
    <submittedName>
        <fullName evidence="1">Uncharacterized protein</fullName>
    </submittedName>
</protein>
<reference evidence="1" key="1">
    <citation type="submission" date="2020-11" db="EMBL/GenBank/DDBJ databases">
        <title>Complete genome sequence of a novel pathogenic Methylobacterium strain isolated from rice in Vietnam.</title>
        <authorList>
            <person name="Lai K."/>
            <person name="Okazaki S."/>
            <person name="Higashi K."/>
            <person name="Mori H."/>
            <person name="Toyoda A."/>
            <person name="Kurokawa K."/>
        </authorList>
    </citation>
    <scope>NUCLEOTIDE SEQUENCE</scope>
    <source>
        <strain evidence="1">VL1</strain>
        <plasmid evidence="1">pVL1_2</plasmid>
    </source>
</reference>
<gene>
    <name evidence="1" type="ORF">mvi_62040</name>
</gene>
<proteinExistence type="predicted"/>
<dbReference type="AlphaFoldDB" id="A0A8H8X097"/>
<keyword evidence="1" id="KW-0614">Plasmid</keyword>
<evidence type="ECO:0000313" key="1">
    <source>
        <dbReference type="EMBL" id="BCM87743.1"/>
    </source>
</evidence>
<name>A0A8H8X097_9HYPH</name>
<dbReference type="SUPFAM" id="SSF51126">
    <property type="entry name" value="Pectin lyase-like"/>
    <property type="match status" value="1"/>
</dbReference>
<accession>A0A8H8X097</accession>
<geneLocation type="plasmid" evidence="1 2">
    <name>pVL1_2</name>
</geneLocation>
<dbReference type="Proteomes" id="UP000663508">
    <property type="component" value="Plasmid pVL1_2"/>
</dbReference>
<dbReference type="EMBL" id="AP024147">
    <property type="protein sequence ID" value="BCM87743.1"/>
    <property type="molecule type" value="Genomic_DNA"/>
</dbReference>
<evidence type="ECO:0000313" key="2">
    <source>
        <dbReference type="Proteomes" id="UP000663508"/>
    </source>
</evidence>
<dbReference type="InterPro" id="IPR012334">
    <property type="entry name" value="Pectin_lyas_fold"/>
</dbReference>
<sequence length="403" mass="42640">MTYLHPNVADYGAQYSPSADDSSAFTSARNAAFAPNGIVDVPPGAFYLYGAVGGNDPKPVLWRLTGNSYGNDVNNPIVKVKDNDLVESFFNGSRYYGKHGTAWDQTAAVRIDGTFERQATPSEVAMTSTQMRSSLEVYTTVGRVNPGTFVFGSRHDLRSSAWGDGQFAALSGVASRPNDALGDGMGPRAPLWGAYAEATDQTGRPSNEGGILHGMEINVGSNDGDPHDQRVILLLSAGRAIKSGPGSTNADVGVGLSVGGAVGEVQIGTLLKPQGDFYKAGLSFAAANPVDRGAGAPPTIQLARGQYITFDVGNGYTLREIPDAIGNGMMQWRFAGAETFRLDAYGNTSQPGRAAFGYFNMQSRPAPTSSADPMGEYGDTLISGGHLYHKTSSGWYRVQMDSF</sequence>
<organism evidence="1 2">
    <name type="scientific">Methylobacterium indicum</name>
    <dbReference type="NCBI Taxonomy" id="1775910"/>
    <lineage>
        <taxon>Bacteria</taxon>
        <taxon>Pseudomonadati</taxon>
        <taxon>Pseudomonadota</taxon>
        <taxon>Alphaproteobacteria</taxon>
        <taxon>Hyphomicrobiales</taxon>
        <taxon>Methylobacteriaceae</taxon>
        <taxon>Methylobacterium</taxon>
    </lineage>
</organism>
<dbReference type="KEGG" id="mind:mvi_62040"/>
<dbReference type="InterPro" id="IPR011050">
    <property type="entry name" value="Pectin_lyase_fold/virulence"/>
</dbReference>